<dbReference type="EMBL" id="JXTC01000209">
    <property type="protein sequence ID" value="PON81727.1"/>
    <property type="molecule type" value="Genomic_DNA"/>
</dbReference>
<name>A0A2P5E851_TREOI</name>
<feature type="region of interest" description="Disordered" evidence="1">
    <location>
        <begin position="134"/>
        <end position="155"/>
    </location>
</feature>
<dbReference type="Proteomes" id="UP000237000">
    <property type="component" value="Unassembled WGS sequence"/>
</dbReference>
<reference evidence="3" key="1">
    <citation type="submission" date="2016-06" db="EMBL/GenBank/DDBJ databases">
        <title>Parallel loss of symbiosis genes in relatives of nitrogen-fixing non-legume Parasponia.</title>
        <authorList>
            <person name="Van Velzen R."/>
            <person name="Holmer R."/>
            <person name="Bu F."/>
            <person name="Rutten L."/>
            <person name="Van Zeijl A."/>
            <person name="Liu W."/>
            <person name="Santuari L."/>
            <person name="Cao Q."/>
            <person name="Sharma T."/>
            <person name="Shen D."/>
            <person name="Roswanjaya Y."/>
            <person name="Wardhani T."/>
            <person name="Kalhor M.S."/>
            <person name="Jansen J."/>
            <person name="Van den Hoogen J."/>
            <person name="Gungor B."/>
            <person name="Hartog M."/>
            <person name="Hontelez J."/>
            <person name="Verver J."/>
            <person name="Yang W.-C."/>
            <person name="Schijlen E."/>
            <person name="Repin R."/>
            <person name="Schilthuizen M."/>
            <person name="Schranz E."/>
            <person name="Heidstra R."/>
            <person name="Miyata K."/>
            <person name="Fedorova E."/>
            <person name="Kohlen W."/>
            <person name="Bisseling T."/>
            <person name="Smit S."/>
            <person name="Geurts R."/>
        </authorList>
    </citation>
    <scope>NUCLEOTIDE SEQUENCE [LARGE SCALE GENOMIC DNA]</scope>
    <source>
        <strain evidence="3">cv. RG33-2</strain>
    </source>
</reference>
<organism evidence="2 3">
    <name type="scientific">Trema orientale</name>
    <name type="common">Charcoal tree</name>
    <name type="synonym">Celtis orientalis</name>
    <dbReference type="NCBI Taxonomy" id="63057"/>
    <lineage>
        <taxon>Eukaryota</taxon>
        <taxon>Viridiplantae</taxon>
        <taxon>Streptophyta</taxon>
        <taxon>Embryophyta</taxon>
        <taxon>Tracheophyta</taxon>
        <taxon>Spermatophyta</taxon>
        <taxon>Magnoliopsida</taxon>
        <taxon>eudicotyledons</taxon>
        <taxon>Gunneridae</taxon>
        <taxon>Pentapetalae</taxon>
        <taxon>rosids</taxon>
        <taxon>fabids</taxon>
        <taxon>Rosales</taxon>
        <taxon>Cannabaceae</taxon>
        <taxon>Trema</taxon>
    </lineage>
</organism>
<evidence type="ECO:0000313" key="3">
    <source>
        <dbReference type="Proteomes" id="UP000237000"/>
    </source>
</evidence>
<dbReference type="OrthoDB" id="1774621at2759"/>
<sequence length="155" mass="17674">MTSRPEPSRENLRWHDERGGIRPEIREEEGQRVHQHEPNSVILVSPVVVRNCQSEHEHCHEEETHQLNSKSSHLVNESHCKPVARHSTAESYKSLSSGNLVNFLKSIHGLCRRDPSNRTEDVLLEKILTVESDVKQEPSTSGSKQVKAMSMQKLL</sequence>
<dbReference type="InParanoid" id="A0A2P5E851"/>
<dbReference type="AlphaFoldDB" id="A0A2P5E851"/>
<evidence type="ECO:0000256" key="1">
    <source>
        <dbReference type="SAM" id="MobiDB-lite"/>
    </source>
</evidence>
<evidence type="ECO:0000313" key="2">
    <source>
        <dbReference type="EMBL" id="PON81727.1"/>
    </source>
</evidence>
<accession>A0A2P5E851</accession>
<comment type="caution">
    <text evidence="2">The sequence shown here is derived from an EMBL/GenBank/DDBJ whole genome shotgun (WGS) entry which is preliminary data.</text>
</comment>
<keyword evidence="3" id="KW-1185">Reference proteome</keyword>
<feature type="region of interest" description="Disordered" evidence="1">
    <location>
        <begin position="1"/>
        <end position="23"/>
    </location>
</feature>
<gene>
    <name evidence="2" type="ORF">TorRG33x02_224430</name>
</gene>
<proteinExistence type="predicted"/>
<protein>
    <submittedName>
        <fullName evidence="2">Uncharacterized protein</fullName>
    </submittedName>
</protein>